<keyword evidence="3 6" id="KW-1133">Transmembrane helix</keyword>
<protein>
    <recommendedName>
        <fullName evidence="7">TonB C-terminal domain-containing protein</fullName>
    </recommendedName>
</protein>
<evidence type="ECO:0000313" key="8">
    <source>
        <dbReference type="EMBL" id="VAX17407.1"/>
    </source>
</evidence>
<dbReference type="EMBL" id="UOGA01000096">
    <property type="protein sequence ID" value="VAX17407.1"/>
    <property type="molecule type" value="Genomic_DNA"/>
</dbReference>
<organism evidence="8">
    <name type="scientific">hydrothermal vent metagenome</name>
    <dbReference type="NCBI Taxonomy" id="652676"/>
    <lineage>
        <taxon>unclassified sequences</taxon>
        <taxon>metagenomes</taxon>
        <taxon>ecological metagenomes</taxon>
    </lineage>
</organism>
<dbReference type="Pfam" id="PF13103">
    <property type="entry name" value="TonB_2"/>
    <property type="match status" value="1"/>
</dbReference>
<feature type="region of interest" description="Disordered" evidence="5">
    <location>
        <begin position="102"/>
        <end position="133"/>
    </location>
</feature>
<accession>A0A3B1CKZ3</accession>
<evidence type="ECO:0000256" key="2">
    <source>
        <dbReference type="ARBA" id="ARBA00022692"/>
    </source>
</evidence>
<comment type="subcellular location">
    <subcellularLocation>
        <location evidence="1">Membrane</location>
        <topology evidence="1">Single-pass membrane protein</topology>
    </subcellularLocation>
</comment>
<gene>
    <name evidence="8" type="ORF">MNBD_NITROSPINAE04-1093</name>
</gene>
<feature type="compositionally biased region" description="Basic residues" evidence="5">
    <location>
        <begin position="102"/>
        <end position="131"/>
    </location>
</feature>
<dbReference type="PROSITE" id="PS52015">
    <property type="entry name" value="TONB_CTD"/>
    <property type="match status" value="1"/>
</dbReference>
<dbReference type="AlphaFoldDB" id="A0A3B1CKZ3"/>
<evidence type="ECO:0000256" key="3">
    <source>
        <dbReference type="ARBA" id="ARBA00022989"/>
    </source>
</evidence>
<dbReference type="GO" id="GO:0016020">
    <property type="term" value="C:membrane"/>
    <property type="evidence" value="ECO:0007669"/>
    <property type="project" value="UniProtKB-SubCell"/>
</dbReference>
<feature type="transmembrane region" description="Helical" evidence="6">
    <location>
        <begin position="20"/>
        <end position="46"/>
    </location>
</feature>
<dbReference type="NCBIfam" id="TIGR01352">
    <property type="entry name" value="tonB_Cterm"/>
    <property type="match status" value="1"/>
</dbReference>
<dbReference type="SUPFAM" id="SSF74653">
    <property type="entry name" value="TolA/TonB C-terminal domain"/>
    <property type="match status" value="1"/>
</dbReference>
<dbReference type="InterPro" id="IPR006260">
    <property type="entry name" value="TonB/TolA_C"/>
</dbReference>
<keyword evidence="2 6" id="KW-0812">Transmembrane</keyword>
<name>A0A3B1CKZ3_9ZZZZ</name>
<evidence type="ECO:0000259" key="7">
    <source>
        <dbReference type="PROSITE" id="PS52015"/>
    </source>
</evidence>
<evidence type="ECO:0000256" key="5">
    <source>
        <dbReference type="SAM" id="MobiDB-lite"/>
    </source>
</evidence>
<evidence type="ECO:0000256" key="4">
    <source>
        <dbReference type="ARBA" id="ARBA00023136"/>
    </source>
</evidence>
<dbReference type="Gene3D" id="3.30.1150.10">
    <property type="match status" value="1"/>
</dbReference>
<reference evidence="8" key="1">
    <citation type="submission" date="2018-06" db="EMBL/GenBank/DDBJ databases">
        <authorList>
            <person name="Zhirakovskaya E."/>
        </authorList>
    </citation>
    <scope>NUCLEOTIDE SEQUENCE</scope>
</reference>
<sequence length="254" mass="29040">MRKEQYLLRRERDINTTDQFMMSIAVSCVIHLALVLAAVLFTTWSYKQRIIVPGYRVNLVSAPKAGSLLKPTVAKKKRAVKKKKTAKKAKIKKATYKITKKKKSKAEKKIVPKKKKPKKLAKKTPQPKRVKTTPDKVILKKKKIDVKPGKTLVAEGTPFEYIWYLKIIERKVNENWVTHGIDISRKRQDPVVAFSIARGGTIQNVMMKESSGSRELDASAIEAVRKATPFPPLPDDFSKDNLIIFFKFDYEQSQ</sequence>
<dbReference type="GO" id="GO:0055085">
    <property type="term" value="P:transmembrane transport"/>
    <property type="evidence" value="ECO:0007669"/>
    <property type="project" value="InterPro"/>
</dbReference>
<keyword evidence="4 6" id="KW-0472">Membrane</keyword>
<evidence type="ECO:0000256" key="1">
    <source>
        <dbReference type="ARBA" id="ARBA00004167"/>
    </source>
</evidence>
<proteinExistence type="predicted"/>
<evidence type="ECO:0000256" key="6">
    <source>
        <dbReference type="SAM" id="Phobius"/>
    </source>
</evidence>
<dbReference type="InterPro" id="IPR037682">
    <property type="entry name" value="TonB_C"/>
</dbReference>
<feature type="domain" description="TonB C-terminal" evidence="7">
    <location>
        <begin position="162"/>
        <end position="254"/>
    </location>
</feature>